<protein>
    <submittedName>
        <fullName evidence="1">Uncharacterized protein</fullName>
    </submittedName>
</protein>
<dbReference type="EMBL" id="JYNX01000016">
    <property type="protein sequence ID" value="KMO84424.1"/>
    <property type="molecule type" value="Genomic_DNA"/>
</dbReference>
<evidence type="ECO:0000313" key="2">
    <source>
        <dbReference type="Proteomes" id="UP000036176"/>
    </source>
</evidence>
<proteinExistence type="predicted"/>
<organism evidence="1 2">
    <name type="scientific">Mycolicibacterium chubuense</name>
    <name type="common">Mycobacterium chubuense</name>
    <dbReference type="NCBI Taxonomy" id="1800"/>
    <lineage>
        <taxon>Bacteria</taxon>
        <taxon>Bacillati</taxon>
        <taxon>Actinomycetota</taxon>
        <taxon>Actinomycetes</taxon>
        <taxon>Mycobacteriales</taxon>
        <taxon>Mycobacteriaceae</taxon>
        <taxon>Mycolicibacterium</taxon>
    </lineage>
</organism>
<evidence type="ECO:0000313" key="1">
    <source>
        <dbReference type="EMBL" id="KMO84424.1"/>
    </source>
</evidence>
<gene>
    <name evidence="1" type="ORF">MCHUDSM44219_00716</name>
</gene>
<name>A0A0J6WPC0_MYCCU</name>
<comment type="caution">
    <text evidence="1">The sequence shown here is derived from an EMBL/GenBank/DDBJ whole genome shotgun (WGS) entry which is preliminary data.</text>
</comment>
<accession>A0A0J6WPC0</accession>
<reference evidence="1 2" key="1">
    <citation type="journal article" date="2015" name="Genome Biol. Evol.">
        <title>Characterization of Three Mycobacterium spp. with Potential Use in Bioremediation by Genome Sequencing and Comparative Genomics.</title>
        <authorList>
            <person name="Das S."/>
            <person name="Pettersson B.M."/>
            <person name="Behra P.R."/>
            <person name="Ramesh M."/>
            <person name="Dasgupta S."/>
            <person name="Bhattacharya A."/>
            <person name="Kirsebom L.A."/>
        </authorList>
    </citation>
    <scope>NUCLEOTIDE SEQUENCE [LARGE SCALE GENOMIC DNA]</scope>
    <source>
        <strain evidence="1 2">DSM 44219</strain>
    </source>
</reference>
<dbReference type="PATRIC" id="fig|1800.3.peg.720"/>
<sequence>MFVYEPRDNDIEAVVCIRKSLAGFEYLRVMKIWISHNRFIDVAPLDMRTPVPKIEQLPSILDVIVDDVFSASGTKVEHSVR</sequence>
<keyword evidence="2" id="KW-1185">Reference proteome</keyword>
<dbReference type="AlphaFoldDB" id="A0A0J6WPC0"/>
<dbReference type="Proteomes" id="UP000036176">
    <property type="component" value="Unassembled WGS sequence"/>
</dbReference>